<gene>
    <name evidence="2" type="ORF">SAMN04488132_11099</name>
</gene>
<accession>A0A1T4R3C7</accession>
<dbReference type="PANTHER" id="PTHR40590">
    <property type="entry name" value="CYTOPLASMIC PROTEIN-RELATED"/>
    <property type="match status" value="1"/>
</dbReference>
<dbReference type="InterPro" id="IPR002816">
    <property type="entry name" value="TraB/PrgY/GumN_fam"/>
</dbReference>
<keyword evidence="3" id="KW-1185">Reference proteome</keyword>
<organism evidence="2 3">
    <name type="scientific">Sediminibacterium ginsengisoli</name>
    <dbReference type="NCBI Taxonomy" id="413434"/>
    <lineage>
        <taxon>Bacteria</taxon>
        <taxon>Pseudomonadati</taxon>
        <taxon>Bacteroidota</taxon>
        <taxon>Chitinophagia</taxon>
        <taxon>Chitinophagales</taxon>
        <taxon>Chitinophagaceae</taxon>
        <taxon>Sediminibacterium</taxon>
    </lineage>
</organism>
<dbReference type="InterPro" id="IPR047111">
    <property type="entry name" value="YbaP-like"/>
</dbReference>
<evidence type="ECO:0000313" key="3">
    <source>
        <dbReference type="Proteomes" id="UP000190888"/>
    </source>
</evidence>
<feature type="signal peptide" evidence="1">
    <location>
        <begin position="1"/>
        <end position="22"/>
    </location>
</feature>
<dbReference type="STRING" id="413434.SAMN04488132_11099"/>
<dbReference type="Proteomes" id="UP000190888">
    <property type="component" value="Unassembled WGS sequence"/>
</dbReference>
<keyword evidence="1" id="KW-0732">Signal</keyword>
<evidence type="ECO:0008006" key="4">
    <source>
        <dbReference type="Google" id="ProtNLM"/>
    </source>
</evidence>
<sequence>MQKRLPIPVIIVLLFSSLLGSAQKQQARASSLLWQIRGKGIAPSYLFGTFHMLCKDDFSMTDSLKKKFATTKQLYSEIKMDDPAMQMKIMKAMSMKDTTLLSLFGSDSAKANEAFKTITGIPMQMLNGFRPFMSMSLLTMKSIDCAEQVQMEGLFVAMAKEAGMPVKGLETLEAQMDLMNSEPIDSQINSLKKTLFNFDSVKISMTKMIATYKKNNADSIYRFIKDNGGSDAFEEKLLVKRNKNWIPVIKKAVTEMPSFFVVGAGHLGGKNGVISLLRKEGYTLTPMKY</sequence>
<dbReference type="AlphaFoldDB" id="A0A1T4R3C7"/>
<protein>
    <recommendedName>
        <fullName evidence="4">TraB family protein</fullName>
    </recommendedName>
</protein>
<dbReference type="PANTHER" id="PTHR40590:SF1">
    <property type="entry name" value="CYTOPLASMIC PROTEIN"/>
    <property type="match status" value="1"/>
</dbReference>
<dbReference type="EMBL" id="FUWH01000010">
    <property type="protein sequence ID" value="SKA10335.1"/>
    <property type="molecule type" value="Genomic_DNA"/>
</dbReference>
<dbReference type="Pfam" id="PF01963">
    <property type="entry name" value="TraB_PrgY_gumN"/>
    <property type="match status" value="1"/>
</dbReference>
<name>A0A1T4R3C7_9BACT</name>
<evidence type="ECO:0000313" key="2">
    <source>
        <dbReference type="EMBL" id="SKA10335.1"/>
    </source>
</evidence>
<evidence type="ECO:0000256" key="1">
    <source>
        <dbReference type="SAM" id="SignalP"/>
    </source>
</evidence>
<feature type="chain" id="PRO_5012526977" description="TraB family protein" evidence="1">
    <location>
        <begin position="23"/>
        <end position="289"/>
    </location>
</feature>
<proteinExistence type="predicted"/>
<dbReference type="CDD" id="cd14789">
    <property type="entry name" value="Tiki"/>
    <property type="match status" value="1"/>
</dbReference>
<reference evidence="2 3" key="1">
    <citation type="submission" date="2017-02" db="EMBL/GenBank/DDBJ databases">
        <authorList>
            <person name="Peterson S.W."/>
        </authorList>
    </citation>
    <scope>NUCLEOTIDE SEQUENCE [LARGE SCALE GENOMIC DNA]</scope>
    <source>
        <strain evidence="2 3">DSM 22335</strain>
    </source>
</reference>
<dbReference type="RefSeq" id="WP_176113032.1">
    <property type="nucleotide sequence ID" value="NZ_FUWH01000010.1"/>
</dbReference>